<dbReference type="SMART" id="SM00184">
    <property type="entry name" value="RING"/>
    <property type="match status" value="1"/>
</dbReference>
<keyword evidence="1" id="KW-0862">Zinc</keyword>
<dbReference type="GO" id="GO:0008270">
    <property type="term" value="F:zinc ion binding"/>
    <property type="evidence" value="ECO:0007669"/>
    <property type="project" value="UniProtKB-KW"/>
</dbReference>
<comment type="caution">
    <text evidence="5">The sequence shown here is derived from an EMBL/GenBank/DDBJ whole genome shotgun (WGS) entry which is preliminary data.</text>
</comment>
<dbReference type="OrthoDB" id="3543757at2759"/>
<protein>
    <recommendedName>
        <fullName evidence="4">RING-type domain-containing protein</fullName>
    </recommendedName>
</protein>
<dbReference type="AlphaFoldDB" id="A0A0N0NIQ7"/>
<feature type="domain" description="RING-type" evidence="4">
    <location>
        <begin position="210"/>
        <end position="252"/>
    </location>
</feature>
<dbReference type="EMBL" id="LFJN01000034">
    <property type="protein sequence ID" value="KPI36101.1"/>
    <property type="molecule type" value="Genomic_DNA"/>
</dbReference>
<gene>
    <name evidence="5" type="ORF">AB675_1680</name>
</gene>
<dbReference type="CDD" id="cd16448">
    <property type="entry name" value="RING-H2"/>
    <property type="match status" value="1"/>
</dbReference>
<proteinExistence type="predicted"/>
<keyword evidence="3" id="KW-0812">Transmembrane</keyword>
<sequence>MDAEWLYLLLALAALLAAIFSRWYFSSHRPLRDQLRSLRVFGRSEDQVQIANLERERDAQYGRVRKLERELDQERGRTQTLEHLLDGERGRKRALVLILLGERFANRAQMRQANEDRAQLQHLTENGRDEDQEKIRILRKKVKNVTEMWISAKLSRDGLRSDLDGLVESGAIRREGDTYTADTSAMFLPKHHEIYPAHAVPLNRYNDDQCAICLDDIIAEDSSHVPLPCGHQFHKTHIQQWFGASFTCPTCHTEFRWLMAMKPPMPSALGRVEVSEGGAVVT</sequence>
<keyword evidence="6" id="KW-1185">Reference proteome</keyword>
<keyword evidence="1" id="KW-0479">Metal-binding</keyword>
<feature type="coiled-coil region" evidence="2">
    <location>
        <begin position="50"/>
        <end position="84"/>
    </location>
</feature>
<keyword evidence="3" id="KW-1133">Transmembrane helix</keyword>
<dbReference type="Pfam" id="PF13639">
    <property type="entry name" value="zf-RING_2"/>
    <property type="match status" value="1"/>
</dbReference>
<dbReference type="PROSITE" id="PS50089">
    <property type="entry name" value="ZF_RING_2"/>
    <property type="match status" value="1"/>
</dbReference>
<dbReference type="Proteomes" id="UP000038010">
    <property type="component" value="Unassembled WGS sequence"/>
</dbReference>
<dbReference type="InterPro" id="IPR051826">
    <property type="entry name" value="E3_ubiquitin-ligase_domain"/>
</dbReference>
<evidence type="ECO:0000259" key="4">
    <source>
        <dbReference type="PROSITE" id="PS50089"/>
    </source>
</evidence>
<name>A0A0N0NIQ7_9EURO</name>
<feature type="transmembrane region" description="Helical" evidence="3">
    <location>
        <begin position="6"/>
        <end position="25"/>
    </location>
</feature>
<dbReference type="Gene3D" id="3.30.40.10">
    <property type="entry name" value="Zinc/RING finger domain, C3HC4 (zinc finger)"/>
    <property type="match status" value="1"/>
</dbReference>
<dbReference type="GeneID" id="28733467"/>
<dbReference type="InterPro" id="IPR001841">
    <property type="entry name" value="Znf_RING"/>
</dbReference>
<evidence type="ECO:0000256" key="1">
    <source>
        <dbReference type="PROSITE-ProRule" id="PRU00175"/>
    </source>
</evidence>
<dbReference type="PANTHER" id="PTHR22765">
    <property type="entry name" value="RING FINGER AND PROTEASE ASSOCIATED DOMAIN-CONTAINING"/>
    <property type="match status" value="1"/>
</dbReference>
<dbReference type="GO" id="GO:0006511">
    <property type="term" value="P:ubiquitin-dependent protein catabolic process"/>
    <property type="evidence" value="ECO:0007669"/>
    <property type="project" value="TreeGrafter"/>
</dbReference>
<dbReference type="SUPFAM" id="SSF57850">
    <property type="entry name" value="RING/U-box"/>
    <property type="match status" value="1"/>
</dbReference>
<dbReference type="VEuPathDB" id="FungiDB:AB675_1680"/>
<dbReference type="STRING" id="1664694.A0A0N0NIQ7"/>
<evidence type="ECO:0000256" key="2">
    <source>
        <dbReference type="SAM" id="Coils"/>
    </source>
</evidence>
<keyword evidence="1" id="KW-0863">Zinc-finger</keyword>
<keyword evidence="2" id="KW-0175">Coiled coil</keyword>
<dbReference type="InterPro" id="IPR013083">
    <property type="entry name" value="Znf_RING/FYVE/PHD"/>
</dbReference>
<evidence type="ECO:0000256" key="3">
    <source>
        <dbReference type="SAM" id="Phobius"/>
    </source>
</evidence>
<keyword evidence="3" id="KW-0472">Membrane</keyword>
<accession>A0A0N0NIQ7</accession>
<evidence type="ECO:0000313" key="6">
    <source>
        <dbReference type="Proteomes" id="UP000038010"/>
    </source>
</evidence>
<evidence type="ECO:0000313" key="5">
    <source>
        <dbReference type="EMBL" id="KPI36101.1"/>
    </source>
</evidence>
<dbReference type="RefSeq" id="XP_017996064.1">
    <property type="nucleotide sequence ID" value="XM_018141587.1"/>
</dbReference>
<organism evidence="5 6">
    <name type="scientific">Cyphellophora attinorum</name>
    <dbReference type="NCBI Taxonomy" id="1664694"/>
    <lineage>
        <taxon>Eukaryota</taxon>
        <taxon>Fungi</taxon>
        <taxon>Dikarya</taxon>
        <taxon>Ascomycota</taxon>
        <taxon>Pezizomycotina</taxon>
        <taxon>Eurotiomycetes</taxon>
        <taxon>Chaetothyriomycetidae</taxon>
        <taxon>Chaetothyriales</taxon>
        <taxon>Cyphellophoraceae</taxon>
        <taxon>Cyphellophora</taxon>
    </lineage>
</organism>
<reference evidence="5 6" key="1">
    <citation type="submission" date="2015-06" db="EMBL/GenBank/DDBJ databases">
        <title>Draft genome of the ant-associated black yeast Phialophora attae CBS 131958.</title>
        <authorList>
            <person name="Moreno L.F."/>
            <person name="Stielow B.J."/>
            <person name="de Hoog S."/>
            <person name="Vicente V.A."/>
            <person name="Weiss V.A."/>
            <person name="de Vries M."/>
            <person name="Cruz L.M."/>
            <person name="Souza E.M."/>
        </authorList>
    </citation>
    <scope>NUCLEOTIDE SEQUENCE [LARGE SCALE GENOMIC DNA]</scope>
    <source>
        <strain evidence="5 6">CBS 131958</strain>
    </source>
</reference>
<dbReference type="GO" id="GO:0061630">
    <property type="term" value="F:ubiquitin protein ligase activity"/>
    <property type="evidence" value="ECO:0007669"/>
    <property type="project" value="TreeGrafter"/>
</dbReference>
<dbReference type="PANTHER" id="PTHR22765:SF434">
    <property type="entry name" value="GB|AAD18119.1-RELATED"/>
    <property type="match status" value="1"/>
</dbReference>